<reference evidence="2" key="1">
    <citation type="submission" date="2015-12" db="EMBL/GenBank/DDBJ databases">
        <title>De novo transcriptome assembly of four potential Pierce s Disease insect vectors from Arizona vineyards.</title>
        <authorList>
            <person name="Tassone E.E."/>
        </authorList>
    </citation>
    <scope>NUCLEOTIDE SEQUENCE</scope>
</reference>
<gene>
    <name evidence="2" type="ORF">g.170</name>
</gene>
<dbReference type="EMBL" id="GEDC01005120">
    <property type="protein sequence ID" value="JAS32178.1"/>
    <property type="molecule type" value="Transcribed_RNA"/>
</dbReference>
<organism evidence="2">
    <name type="scientific">Clastoptera arizonana</name>
    <name type="common">Arizona spittle bug</name>
    <dbReference type="NCBI Taxonomy" id="38151"/>
    <lineage>
        <taxon>Eukaryota</taxon>
        <taxon>Metazoa</taxon>
        <taxon>Ecdysozoa</taxon>
        <taxon>Arthropoda</taxon>
        <taxon>Hexapoda</taxon>
        <taxon>Insecta</taxon>
        <taxon>Pterygota</taxon>
        <taxon>Neoptera</taxon>
        <taxon>Paraneoptera</taxon>
        <taxon>Hemiptera</taxon>
        <taxon>Auchenorrhyncha</taxon>
        <taxon>Cercopoidea</taxon>
        <taxon>Clastopteridae</taxon>
        <taxon>Clastoptera</taxon>
    </lineage>
</organism>
<evidence type="ECO:0000313" key="2">
    <source>
        <dbReference type="EMBL" id="JAS32178.1"/>
    </source>
</evidence>
<proteinExistence type="predicted"/>
<feature type="chain" id="PRO_5008581714" evidence="1">
    <location>
        <begin position="20"/>
        <end position="155"/>
    </location>
</feature>
<accession>A0A1B6E2M0</accession>
<sequence>MIRLIQYVYLMCLSYKLVASNSYFSQEADDNKNSKINTGIALILKSESIKNKIENPSGYGKDLTKELYFFYEELQVLLKAIEETNFALTDAQLVTLKALVKEGGPSYLKAKVSNGLLIGKYGWTSIELNDFVEMINDSRSVWQKIDKTARTKNIV</sequence>
<protein>
    <submittedName>
        <fullName evidence="2">Uncharacterized protein</fullName>
    </submittedName>
</protein>
<keyword evidence="1" id="KW-0732">Signal</keyword>
<name>A0A1B6E2M0_9HEMI</name>
<evidence type="ECO:0000256" key="1">
    <source>
        <dbReference type="SAM" id="SignalP"/>
    </source>
</evidence>
<dbReference type="AlphaFoldDB" id="A0A1B6E2M0"/>
<feature type="signal peptide" evidence="1">
    <location>
        <begin position="1"/>
        <end position="19"/>
    </location>
</feature>